<evidence type="ECO:0000256" key="1">
    <source>
        <dbReference type="SAM" id="Coils"/>
    </source>
</evidence>
<evidence type="ECO:0000313" key="2">
    <source>
        <dbReference type="EMBL" id="RYC69643.1"/>
    </source>
</evidence>
<evidence type="ECO:0000313" key="3">
    <source>
        <dbReference type="Proteomes" id="UP000290407"/>
    </source>
</evidence>
<keyword evidence="1" id="KW-0175">Coiled coil</keyword>
<reference evidence="2 3" key="1">
    <citation type="submission" date="2019-01" db="EMBL/GenBank/DDBJ databases">
        <title>Spirosoma flava sp. nov., a propanil-degrading bacterium isolated from herbicide-contaminated soil.</title>
        <authorList>
            <person name="Zhang L."/>
            <person name="Jiang J.-D."/>
        </authorList>
    </citation>
    <scope>NUCLEOTIDE SEQUENCE [LARGE SCALE GENOMIC DNA]</scope>
    <source>
        <strain evidence="2 3">TY50</strain>
    </source>
</reference>
<dbReference type="AlphaFoldDB" id="A0A4Q2UJH8"/>
<name>A0A4Q2UJH8_9BACT</name>
<comment type="caution">
    <text evidence="2">The sequence shown here is derived from an EMBL/GenBank/DDBJ whole genome shotgun (WGS) entry which is preliminary data.</text>
</comment>
<dbReference type="EMBL" id="SBLB01000003">
    <property type="protein sequence ID" value="RYC69643.1"/>
    <property type="molecule type" value="Genomic_DNA"/>
</dbReference>
<organism evidence="2 3">
    <name type="scientific">Spirosoma sordidisoli</name>
    <dbReference type="NCBI Taxonomy" id="2502893"/>
    <lineage>
        <taxon>Bacteria</taxon>
        <taxon>Pseudomonadati</taxon>
        <taxon>Bacteroidota</taxon>
        <taxon>Cytophagia</taxon>
        <taxon>Cytophagales</taxon>
        <taxon>Cytophagaceae</taxon>
        <taxon>Spirosoma</taxon>
    </lineage>
</organism>
<dbReference type="Proteomes" id="UP000290407">
    <property type="component" value="Unassembled WGS sequence"/>
</dbReference>
<accession>A0A4Q2UJH8</accession>
<proteinExistence type="predicted"/>
<evidence type="ECO:0008006" key="4">
    <source>
        <dbReference type="Google" id="ProtNLM"/>
    </source>
</evidence>
<sequence length="806" mass="89632">MQPNPSVITPYQNPYQTVASDKANDFGDYPLLVVPEGKPGSAEYERKLDALFKRLHDWLSSRWLYRNDTNGTGPFARNPLKNYKRVNGTPDEADHADILAPFGQAGLSQLQAADFYSTNLGVLAGILAESPLRYSVDILNPEVSERALDKVAQMGAEGFLRAAAQQASQATGTDLQPGLTDPSIFVPDNEDEVMAPLTEKEEIASVTYDMLKAASEETRLERILANCFDDLGVVNAEMMEIRIENGKLRVDRLTGNEVAWLGPAEIEKADQADGWGIFRMLPATQCVAQYGGYMEEVDTLKAFKSWLENGMKDQPAAVAGPKAQTSWSLRNALPYVSNGDTPALLESRIYVKLVRFLKFALTLDGLELSDEQVKKFRKRQLDEAERVLYTRLTDEEAEVQKAQGRAIHTIPIVELWESVRLGGEHLIYRRPAPGQIRRQGERANVKYPIIAHFQPGQSLVTKGVPLYELHTNIMTKLRKLVALSGMKTLVIDASEVPEGSSVDQMLIEANEIGVLVINSQRTSGAPTKESYKHMTTVDLSLNDNVVHLLNLAATLRDMYDNMTGVTPAMKGLFANREALGQTQMAKLQGTLISQRHFAAHSEFVREGLEVMVNLGKYVWAGQGRKRILLGEGGVKTLRLAEEINSYDYGIYLSDSMKAARDKEFLMNVAQQGMSSGQVGLREIISMYYADNPYKVLSIVRDGLSAYERMEGQIKQMQAENQQAMAEAAKARAQAPIEVANITGQWKLEVEKLKQEFEAMRQEGKLQHDADKFDVGNQVAVKRDAMRLTAQEEMANPQPEVVPVDAR</sequence>
<keyword evidence="3" id="KW-1185">Reference proteome</keyword>
<dbReference type="RefSeq" id="WP_129601876.1">
    <property type="nucleotide sequence ID" value="NZ_SBLB01000003.1"/>
</dbReference>
<protein>
    <recommendedName>
        <fullName evidence="4">Portal protein</fullName>
    </recommendedName>
</protein>
<gene>
    <name evidence="2" type="ORF">EQG79_13665</name>
</gene>
<feature type="coiled-coil region" evidence="1">
    <location>
        <begin position="706"/>
        <end position="762"/>
    </location>
</feature>